<feature type="transmembrane region" description="Helical" evidence="1">
    <location>
        <begin position="6"/>
        <end position="29"/>
    </location>
</feature>
<sequence length="65" mass="7590">MFVYADLAIAVVLFICYLADYACCFGLLFKDKQISRRGKIRKEREKGRIVKEVMMMLVMVVMMGF</sequence>
<organism evidence="2 3">
    <name type="scientific">Borrelia duttonii CR2A</name>
    <dbReference type="NCBI Taxonomy" id="1432657"/>
    <lineage>
        <taxon>Bacteria</taxon>
        <taxon>Pseudomonadati</taxon>
        <taxon>Spirochaetota</taxon>
        <taxon>Spirochaetia</taxon>
        <taxon>Spirochaetales</taxon>
        <taxon>Borreliaceae</taxon>
        <taxon>Borrelia</taxon>
    </lineage>
</organism>
<keyword evidence="1" id="KW-0472">Membrane</keyword>
<protein>
    <submittedName>
        <fullName evidence="2">Uncharacterized protein</fullName>
    </submittedName>
</protein>
<evidence type="ECO:0000256" key="1">
    <source>
        <dbReference type="SAM" id="Phobius"/>
    </source>
</evidence>
<evidence type="ECO:0000313" key="3">
    <source>
        <dbReference type="Proteomes" id="UP000019148"/>
    </source>
</evidence>
<keyword evidence="1" id="KW-0812">Transmembrane</keyword>
<evidence type="ECO:0000313" key="2">
    <source>
        <dbReference type="EMBL" id="ETZ17368.1"/>
    </source>
</evidence>
<reference evidence="2 3" key="1">
    <citation type="submission" date="2013-12" db="EMBL/GenBank/DDBJ databases">
        <title>Comparative genomics of relapsing fever spirochetes.</title>
        <authorList>
            <person name="Schwan T.G."/>
            <person name="Raffel S.J."/>
            <person name="Porcella S.F."/>
        </authorList>
    </citation>
    <scope>NUCLEOTIDE SEQUENCE [LARGE SCALE GENOMIC DNA]</scope>
    <source>
        <strain evidence="2 3">CR2A</strain>
    </source>
</reference>
<dbReference type="EMBL" id="AZIT01000056">
    <property type="protein sequence ID" value="ETZ17368.1"/>
    <property type="molecule type" value="Genomic_DNA"/>
</dbReference>
<dbReference type="AlphaFoldDB" id="W6TG99"/>
<dbReference type="RefSeq" id="WP_038368034.1">
    <property type="nucleotide sequence ID" value="NZ_AZIT01000056.1"/>
</dbReference>
<comment type="caution">
    <text evidence="2">The sequence shown here is derived from an EMBL/GenBank/DDBJ whole genome shotgun (WGS) entry which is preliminary data.</text>
</comment>
<name>W6TG99_9SPIR</name>
<accession>W6TG99</accession>
<dbReference type="PATRIC" id="fig|1432657.3.peg.1624"/>
<dbReference type="Proteomes" id="UP000019148">
    <property type="component" value="Unassembled WGS sequence"/>
</dbReference>
<keyword evidence="1" id="KW-1133">Transmembrane helix</keyword>
<proteinExistence type="predicted"/>
<gene>
    <name evidence="2" type="ORF">BDCR2A_01714</name>
</gene>